<dbReference type="EMBL" id="AP024110">
    <property type="protein sequence ID" value="BCM25481.1"/>
    <property type="molecule type" value="Genomic_DNA"/>
</dbReference>
<dbReference type="Gene3D" id="3.30.750.140">
    <property type="match status" value="1"/>
</dbReference>
<organism evidence="2 3">
    <name type="scientific">Methyloradius palustris</name>
    <dbReference type="NCBI Taxonomy" id="2778876"/>
    <lineage>
        <taxon>Bacteria</taxon>
        <taxon>Pseudomonadati</taxon>
        <taxon>Pseudomonadota</taxon>
        <taxon>Betaproteobacteria</taxon>
        <taxon>Nitrosomonadales</taxon>
        <taxon>Methylophilaceae</taxon>
        <taxon>Methyloradius</taxon>
    </lineage>
</organism>
<keyword evidence="3" id="KW-1185">Reference proteome</keyword>
<dbReference type="Pfam" id="PF02120">
    <property type="entry name" value="Flg_hook"/>
    <property type="match status" value="1"/>
</dbReference>
<evidence type="ECO:0000313" key="3">
    <source>
        <dbReference type="Proteomes" id="UP000826722"/>
    </source>
</evidence>
<evidence type="ECO:0000313" key="2">
    <source>
        <dbReference type="EMBL" id="BCM25481.1"/>
    </source>
</evidence>
<proteinExistence type="predicted"/>
<evidence type="ECO:0000259" key="1">
    <source>
        <dbReference type="Pfam" id="PF02120"/>
    </source>
</evidence>
<dbReference type="AlphaFoldDB" id="A0A8D5JRH7"/>
<protein>
    <recommendedName>
        <fullName evidence="1">Flagellar hook-length control protein-like C-terminal domain-containing protein</fullName>
    </recommendedName>
</protein>
<dbReference type="InterPro" id="IPR021136">
    <property type="entry name" value="Flagellar_hook_control-like_C"/>
</dbReference>
<dbReference type="Proteomes" id="UP000826722">
    <property type="component" value="Chromosome"/>
</dbReference>
<dbReference type="RefSeq" id="WP_221763565.1">
    <property type="nucleotide sequence ID" value="NZ_AP024110.1"/>
</dbReference>
<accession>A0A8D5JRH7</accession>
<dbReference type="InterPro" id="IPR038610">
    <property type="entry name" value="FliK-like_C_sf"/>
</dbReference>
<feature type="domain" description="Flagellar hook-length control protein-like C-terminal" evidence="1">
    <location>
        <begin position="293"/>
        <end position="357"/>
    </location>
</feature>
<reference evidence="2" key="1">
    <citation type="journal article" date="2021" name="Arch. Microbiol.">
        <title>Methyloradius palustris gen. nov., sp. nov., a methanol-oxidizing bacterium isolated from snow.</title>
        <authorList>
            <person name="Miyadera T."/>
            <person name="Kojima H."/>
            <person name="Fukui M."/>
        </authorList>
    </citation>
    <scope>NUCLEOTIDE SEQUENCE</scope>
    <source>
        <strain evidence="2">Zm11</strain>
    </source>
</reference>
<name>A0A8D5JRH7_9PROT</name>
<gene>
    <name evidence="2" type="ORF">ZMTM_17400</name>
</gene>
<sequence>MINLPDLLGIQAVDKIAPVLSAIKVADTGHEADFRAAQLVKGQSYYAQILSRADDKNFYVKVQDAVLKMDLGSIAKYISLPTGAGSQSEAVKASLANAAAAQADVMTNEALKSNVTGSLGQTLLLKYVDNAPVPTFMLLPHGQAADKNEPQLSLAGKLIDQQLREAEKHGVSTKYIAGDLLSNTPNNPQQLAEQLKSALTNSGLFYESHLKDFVEGQRTLQSVQQEPQNQPNAQTATLMAHQLAVLENQRLIWRGEVWPGQLMEWDVHQPDQDNSESSTNTSPDQAAMPIASEITLHLPHLGKVTAKLNVWGEHVKVQIVADNAKTAVALKTQSADLSKAFEVSGQAVEGLTISTRMSG</sequence>
<dbReference type="KEGG" id="mpau:ZMTM_17400"/>